<dbReference type="EMBL" id="CM046398">
    <property type="protein sequence ID" value="KAI8531749.1"/>
    <property type="molecule type" value="Genomic_DNA"/>
</dbReference>
<keyword evidence="2" id="KW-1185">Reference proteome</keyword>
<reference evidence="1" key="1">
    <citation type="submission" date="2022-02" db="EMBL/GenBank/DDBJ databases">
        <title>Plant Genome Project.</title>
        <authorList>
            <person name="Zhang R.-G."/>
        </authorList>
    </citation>
    <scope>NUCLEOTIDE SEQUENCE</scope>
    <source>
        <strain evidence="1">AT1</strain>
    </source>
</reference>
<name>A0ACC0LT04_RHOML</name>
<proteinExistence type="predicted"/>
<evidence type="ECO:0000313" key="1">
    <source>
        <dbReference type="EMBL" id="KAI8531749.1"/>
    </source>
</evidence>
<accession>A0ACC0LT04</accession>
<protein>
    <submittedName>
        <fullName evidence="1">Uncharacterized protein</fullName>
    </submittedName>
</protein>
<organism evidence="1 2">
    <name type="scientific">Rhododendron molle</name>
    <name type="common">Chinese azalea</name>
    <name type="synonym">Azalea mollis</name>
    <dbReference type="NCBI Taxonomy" id="49168"/>
    <lineage>
        <taxon>Eukaryota</taxon>
        <taxon>Viridiplantae</taxon>
        <taxon>Streptophyta</taxon>
        <taxon>Embryophyta</taxon>
        <taxon>Tracheophyta</taxon>
        <taxon>Spermatophyta</taxon>
        <taxon>Magnoliopsida</taxon>
        <taxon>eudicotyledons</taxon>
        <taxon>Gunneridae</taxon>
        <taxon>Pentapetalae</taxon>
        <taxon>asterids</taxon>
        <taxon>Ericales</taxon>
        <taxon>Ericaceae</taxon>
        <taxon>Ericoideae</taxon>
        <taxon>Rhodoreae</taxon>
        <taxon>Rhododendron</taxon>
    </lineage>
</organism>
<sequence>MERVTKVVLILTVALMVFASGGEGARTLKSNDKGVDEPQTFFGRSFPAPGFSGTLPSPGFSGSFPSPGISGSFPSPGFRFGSPSPGTFCTFFPSGAGCAGGAVGSSGGSAGGGSP</sequence>
<dbReference type="Proteomes" id="UP001062846">
    <property type="component" value="Chromosome 11"/>
</dbReference>
<comment type="caution">
    <text evidence="1">The sequence shown here is derived from an EMBL/GenBank/DDBJ whole genome shotgun (WGS) entry which is preliminary data.</text>
</comment>
<gene>
    <name evidence="1" type="ORF">RHMOL_Rhmol11G0159800</name>
</gene>
<evidence type="ECO:0000313" key="2">
    <source>
        <dbReference type="Proteomes" id="UP001062846"/>
    </source>
</evidence>